<protein>
    <submittedName>
        <fullName evidence="1">Uncharacterized protein</fullName>
    </submittedName>
</protein>
<comment type="caution">
    <text evidence="1">The sequence shown here is derived from an EMBL/GenBank/DDBJ whole genome shotgun (WGS) entry which is preliminary data.</text>
</comment>
<reference evidence="1 2" key="1">
    <citation type="journal article" date="2021" name="Elife">
        <title>Chloroplast acquisition without the gene transfer in kleptoplastic sea slugs, Plakobranchus ocellatus.</title>
        <authorList>
            <person name="Maeda T."/>
            <person name="Takahashi S."/>
            <person name="Yoshida T."/>
            <person name="Shimamura S."/>
            <person name="Takaki Y."/>
            <person name="Nagai Y."/>
            <person name="Toyoda A."/>
            <person name="Suzuki Y."/>
            <person name="Arimoto A."/>
            <person name="Ishii H."/>
            <person name="Satoh N."/>
            <person name="Nishiyama T."/>
            <person name="Hasebe M."/>
            <person name="Maruyama T."/>
            <person name="Minagawa J."/>
            <person name="Obokata J."/>
            <person name="Shigenobu S."/>
        </authorList>
    </citation>
    <scope>NUCLEOTIDE SEQUENCE [LARGE SCALE GENOMIC DNA]</scope>
</reference>
<name>A0AAV4CFR3_9GAST</name>
<evidence type="ECO:0000313" key="2">
    <source>
        <dbReference type="Proteomes" id="UP000735302"/>
    </source>
</evidence>
<dbReference type="AlphaFoldDB" id="A0AAV4CFR3"/>
<dbReference type="Proteomes" id="UP000735302">
    <property type="component" value="Unassembled WGS sequence"/>
</dbReference>
<dbReference type="EMBL" id="BLXT01006411">
    <property type="protein sequence ID" value="GFO31626.1"/>
    <property type="molecule type" value="Genomic_DNA"/>
</dbReference>
<keyword evidence="2" id="KW-1185">Reference proteome</keyword>
<proteinExistence type="predicted"/>
<organism evidence="1 2">
    <name type="scientific">Plakobranchus ocellatus</name>
    <dbReference type="NCBI Taxonomy" id="259542"/>
    <lineage>
        <taxon>Eukaryota</taxon>
        <taxon>Metazoa</taxon>
        <taxon>Spiralia</taxon>
        <taxon>Lophotrochozoa</taxon>
        <taxon>Mollusca</taxon>
        <taxon>Gastropoda</taxon>
        <taxon>Heterobranchia</taxon>
        <taxon>Euthyneura</taxon>
        <taxon>Panpulmonata</taxon>
        <taxon>Sacoglossa</taxon>
        <taxon>Placobranchoidea</taxon>
        <taxon>Plakobranchidae</taxon>
        <taxon>Plakobranchus</taxon>
    </lineage>
</organism>
<accession>A0AAV4CFR3</accession>
<gene>
    <name evidence="1" type="ORF">PoB_005813100</name>
</gene>
<evidence type="ECO:0000313" key="1">
    <source>
        <dbReference type="EMBL" id="GFO31626.1"/>
    </source>
</evidence>
<sequence length="81" mass="9226">MSEACAIQTCVRVLKAKRKYPYDEMSNSFLDNWHCISCEGKGRAQGKVERQGHLCANLVKHNSDHIPVIQDLMVSEINQNH</sequence>